<keyword evidence="3" id="KW-1185">Reference proteome</keyword>
<evidence type="ECO:0000256" key="1">
    <source>
        <dbReference type="SAM" id="SignalP"/>
    </source>
</evidence>
<dbReference type="Pfam" id="PF09580">
    <property type="entry name" value="Spore_YhcN_YlaJ"/>
    <property type="match status" value="1"/>
</dbReference>
<keyword evidence="1" id="KW-0732">Signal</keyword>
<proteinExistence type="predicted"/>
<dbReference type="InterPro" id="IPR019076">
    <property type="entry name" value="Spore_lipoprot_YhcN/YlaJ-like"/>
</dbReference>
<dbReference type="EMBL" id="JAGIKX010000007">
    <property type="protein sequence ID" value="MBP2257322.1"/>
    <property type="molecule type" value="Genomic_DNA"/>
</dbReference>
<dbReference type="Proteomes" id="UP001519294">
    <property type="component" value="Unassembled WGS sequence"/>
</dbReference>
<comment type="caution">
    <text evidence="2">The sequence shown here is derived from an EMBL/GenBank/DDBJ whole genome shotgun (WGS) entry which is preliminary data.</text>
</comment>
<feature type="signal peptide" evidence="1">
    <location>
        <begin position="1"/>
        <end position="23"/>
    </location>
</feature>
<dbReference type="PROSITE" id="PS51257">
    <property type="entry name" value="PROKAR_LIPOPROTEIN"/>
    <property type="match status" value="1"/>
</dbReference>
<name>A0ABS4S744_9BACI</name>
<protein>
    <recommendedName>
        <fullName evidence="4">Sporulation protein</fullName>
    </recommendedName>
</protein>
<dbReference type="RefSeq" id="WP_029269947.1">
    <property type="nucleotide sequence ID" value="NZ_JAGIKX010000007.1"/>
</dbReference>
<sequence>MKRKLFALIIFAMALVISGCGNFDNYSKRDKVVEELDPTRNQERSTNQNTDNKLGYVSYTKDQMKNEPKQNVTIDRNKMADMISRIILQHKDFGEVATLVTDEDVLIAYEANDRIDDEDAADIAKKSALSVMPQYFDIHVSNNDGGIMNDIRSLHNSSTQNKNYDNYKDEIIKKMKNSPQDDKDNNKE</sequence>
<evidence type="ECO:0000313" key="2">
    <source>
        <dbReference type="EMBL" id="MBP2257322.1"/>
    </source>
</evidence>
<evidence type="ECO:0008006" key="4">
    <source>
        <dbReference type="Google" id="ProtNLM"/>
    </source>
</evidence>
<accession>A0ABS4S744</accession>
<reference evidence="2 3" key="1">
    <citation type="submission" date="2021-03" db="EMBL/GenBank/DDBJ databases">
        <title>Genomic Encyclopedia of Type Strains, Phase IV (KMG-IV): sequencing the most valuable type-strain genomes for metagenomic binning, comparative biology and taxonomic classification.</title>
        <authorList>
            <person name="Goeker M."/>
        </authorList>
    </citation>
    <scope>NUCLEOTIDE SEQUENCE [LARGE SCALE GENOMIC DNA]</scope>
    <source>
        <strain evidence="2 3">DSM 25790</strain>
    </source>
</reference>
<feature type="chain" id="PRO_5045992709" description="Sporulation protein" evidence="1">
    <location>
        <begin position="24"/>
        <end position="188"/>
    </location>
</feature>
<gene>
    <name evidence="2" type="ORF">J2Z81_001270</name>
</gene>
<evidence type="ECO:0000313" key="3">
    <source>
        <dbReference type="Proteomes" id="UP001519294"/>
    </source>
</evidence>
<organism evidence="2 3">
    <name type="scientific">Virgibacillus alimentarius</name>
    <dbReference type="NCBI Taxonomy" id="698769"/>
    <lineage>
        <taxon>Bacteria</taxon>
        <taxon>Bacillati</taxon>
        <taxon>Bacillota</taxon>
        <taxon>Bacilli</taxon>
        <taxon>Bacillales</taxon>
        <taxon>Bacillaceae</taxon>
        <taxon>Virgibacillus</taxon>
    </lineage>
</organism>